<protein>
    <submittedName>
        <fullName evidence="1">Dihydrodipicolinate synthase family protein</fullName>
    </submittedName>
</protein>
<name>A0ACC6U2W2_9BURK</name>
<evidence type="ECO:0000313" key="1">
    <source>
        <dbReference type="EMBL" id="MEX3933830.1"/>
    </source>
</evidence>
<dbReference type="EMBL" id="JBFRCH010000009">
    <property type="protein sequence ID" value="MEX3933830.1"/>
    <property type="molecule type" value="Genomic_DNA"/>
</dbReference>
<keyword evidence="2" id="KW-1185">Reference proteome</keyword>
<evidence type="ECO:0000313" key="2">
    <source>
        <dbReference type="Proteomes" id="UP001558850"/>
    </source>
</evidence>
<accession>A0ACC6U2W2</accession>
<comment type="caution">
    <text evidence="1">The sequence shown here is derived from an EMBL/GenBank/DDBJ whole genome shotgun (WGS) entry which is preliminary data.</text>
</comment>
<proteinExistence type="predicted"/>
<reference evidence="1" key="1">
    <citation type="submission" date="2024-07" db="EMBL/GenBank/DDBJ databases">
        <title>A survey of Mimosa microsymbionts across Brazilian biomes reveals a high diversity of Paraburkholderia nodulating endemic species, but also that Cupriavidus is common as a symbiont of widespread species.</title>
        <authorList>
            <person name="Rouws L."/>
            <person name="Barauna A."/>
            <person name="Beukes C."/>
            <person name="Rouws J.R.C."/>
            <person name="De Faria S.M."/>
            <person name="Gross E."/>
            <person name="Bueno Dos Reis Junior F."/>
            <person name="Simon M.F."/>
            <person name="Maluk M."/>
            <person name="Odee D.W."/>
            <person name="Kenicer G."/>
            <person name="Young J.P.W."/>
            <person name="Reis V.M."/>
            <person name="Zilli J."/>
            <person name="James E.K."/>
        </authorList>
    </citation>
    <scope>NUCLEOTIDE SEQUENCE</scope>
    <source>
        <strain evidence="1">EG181B</strain>
    </source>
</reference>
<gene>
    <name evidence="1" type="ORF">AB4Y32_18830</name>
</gene>
<organism evidence="1 2">
    <name type="scientific">Paraburkholderia phymatum</name>
    <dbReference type="NCBI Taxonomy" id="148447"/>
    <lineage>
        <taxon>Bacteria</taxon>
        <taxon>Pseudomonadati</taxon>
        <taxon>Pseudomonadota</taxon>
        <taxon>Betaproteobacteria</taxon>
        <taxon>Burkholderiales</taxon>
        <taxon>Burkholderiaceae</taxon>
        <taxon>Paraburkholderia</taxon>
    </lineage>
</organism>
<sequence length="307" mass="33257">MKTKWAKSNDMKDFLFTGINLAISTPFNVNGKPDHGQLEQLIERYLAAGIRGFVLSSGTGMHVYLSQEESKALVAFGAKVINGRARIIAQTSALLVEDVVERTRHAADCGADGVMVLPPFFEGPTDDDGVFEFYAAVARARLPIIGYNVPQAVGVEITPSLLLRLCEIPEFLAVKDSSGDLAKQAALVRTGLPMMNGADPLMPYALYAGVRGLIWGGANFAPKTCVEFVTAAQEHRWDDAREIWRLLEPAMSLIWEGDYVQSVYAAAEMTGYGAGNPRRPLSRLSANKADALRGALGGLVEREKLAV</sequence>
<dbReference type="Proteomes" id="UP001558850">
    <property type="component" value="Unassembled WGS sequence"/>
</dbReference>